<dbReference type="PROSITE" id="PS51146">
    <property type="entry name" value="KAIC"/>
    <property type="match status" value="1"/>
</dbReference>
<dbReference type="EMBL" id="DUFW01000020">
    <property type="protein sequence ID" value="HIH21296.1"/>
    <property type="molecule type" value="Genomic_DNA"/>
</dbReference>
<dbReference type="InterPro" id="IPR014774">
    <property type="entry name" value="KaiC-like_dom"/>
</dbReference>
<reference evidence="6" key="2">
    <citation type="submission" date="2021-03" db="EMBL/GenBank/DDBJ databases">
        <authorList>
            <person name="Jaffe A."/>
        </authorList>
    </citation>
    <scope>NUCLEOTIDE SEQUENCE</scope>
    <source>
        <strain evidence="6">RIFCSPLOWO2_01_FULL_43_13</strain>
    </source>
</reference>
<gene>
    <name evidence="4" type="ORF">HA222_01375</name>
    <name evidence="5" type="ORF">HA227_02540</name>
    <name evidence="6" type="ORF">J4478_04590</name>
</gene>
<dbReference type="CDD" id="cd01124">
    <property type="entry name" value="KaiC-like"/>
    <property type="match status" value="1"/>
</dbReference>
<sequence>MNRVPTGITGLDALIEGGIPEGRSLLVSGGTGTGKTIFGLQYLYFGAKKYNEPGIYVTLDERPDLIRQDMIRFGWDLRKLEDENMLQIIDGSLAKLGLPSEEQFSLPSTGFDLDKLLLEIMRVAKRIGAKRLVIDSLPALGFNFDNENEARKAILKLSYLLMKTGVTSILTSEIAEGENKFGRYGVEEFVVDGVIVLHYMGIGTQSNRTMHIRKMRATKHSEDLHPLQITDKGIAVRKVEEEYEV</sequence>
<evidence type="ECO:0000313" key="7">
    <source>
        <dbReference type="Proteomes" id="UP000527315"/>
    </source>
</evidence>
<evidence type="ECO:0000313" key="5">
    <source>
        <dbReference type="EMBL" id="HIH33111.1"/>
    </source>
</evidence>
<evidence type="ECO:0000256" key="1">
    <source>
        <dbReference type="ARBA" id="ARBA00022741"/>
    </source>
</evidence>
<dbReference type="Proteomes" id="UP000680185">
    <property type="component" value="Unassembled WGS sequence"/>
</dbReference>
<comment type="caution">
    <text evidence="5">The sequence shown here is derived from an EMBL/GenBank/DDBJ whole genome shotgun (WGS) entry which is preliminary data.</text>
</comment>
<proteinExistence type="predicted"/>
<keyword evidence="2" id="KW-0067">ATP-binding</keyword>
<dbReference type="PANTHER" id="PTHR43637:SF1">
    <property type="entry name" value="UPF0273 PROTEIN TM_0370"/>
    <property type="match status" value="1"/>
</dbReference>
<reference evidence="6" key="3">
    <citation type="submission" date="2021-05" db="EMBL/GenBank/DDBJ databases">
        <title>Protein family content uncovers lineage relationships and bacterial pathway maintenance mechanisms in DPANN archaea.</title>
        <authorList>
            <person name="Castelle C.J."/>
            <person name="Meheust R."/>
            <person name="Jaffe A.L."/>
            <person name="Seitz K."/>
            <person name="Gong X."/>
            <person name="Baker B.J."/>
            <person name="Banfield J.F."/>
        </authorList>
    </citation>
    <scope>NUCLEOTIDE SEQUENCE</scope>
    <source>
        <strain evidence="6">RIFCSPLOWO2_01_FULL_43_13</strain>
    </source>
</reference>
<dbReference type="AlphaFoldDB" id="A0A7J4KSV0"/>
<dbReference type="PANTHER" id="PTHR43637">
    <property type="entry name" value="UPF0273 PROTEIN TM_0370"/>
    <property type="match status" value="1"/>
</dbReference>
<evidence type="ECO:0000259" key="3">
    <source>
        <dbReference type="PROSITE" id="PS51146"/>
    </source>
</evidence>
<reference evidence="4 7" key="1">
    <citation type="journal article" date="2020" name="bioRxiv">
        <title>A rank-normalized archaeal taxonomy based on genome phylogeny resolves widespread incomplete and uneven classifications.</title>
        <authorList>
            <person name="Rinke C."/>
            <person name="Chuvochina M."/>
            <person name="Mussig A.J."/>
            <person name="Chaumeil P.-A."/>
            <person name="Waite D.W."/>
            <person name="Whitman W.B."/>
            <person name="Parks D.H."/>
            <person name="Hugenholtz P."/>
        </authorList>
    </citation>
    <scope>NUCLEOTIDE SEQUENCE [LARGE SCALE GENOMIC DNA]</scope>
    <source>
        <strain evidence="4">UBA10191</strain>
    </source>
</reference>
<dbReference type="SUPFAM" id="SSF52540">
    <property type="entry name" value="P-loop containing nucleoside triphosphate hydrolases"/>
    <property type="match status" value="1"/>
</dbReference>
<feature type="domain" description="KaiC" evidence="3">
    <location>
        <begin position="2"/>
        <end position="245"/>
    </location>
</feature>
<dbReference type="Proteomes" id="UP000590964">
    <property type="component" value="Unassembled WGS sequence"/>
</dbReference>
<dbReference type="Pfam" id="PF06745">
    <property type="entry name" value="ATPase"/>
    <property type="match status" value="1"/>
</dbReference>
<protein>
    <submittedName>
        <fullName evidence="5">AAA family ATPase</fullName>
    </submittedName>
</protein>
<evidence type="ECO:0000256" key="2">
    <source>
        <dbReference type="ARBA" id="ARBA00022840"/>
    </source>
</evidence>
<dbReference type="Gene3D" id="3.40.50.300">
    <property type="entry name" value="P-loop containing nucleotide triphosphate hydrolases"/>
    <property type="match status" value="1"/>
</dbReference>
<dbReference type="InterPro" id="IPR027417">
    <property type="entry name" value="P-loop_NTPase"/>
</dbReference>
<dbReference type="GO" id="GO:0005524">
    <property type="term" value="F:ATP binding"/>
    <property type="evidence" value="ECO:0007669"/>
    <property type="project" value="UniProtKB-KW"/>
</dbReference>
<organism evidence="5 7">
    <name type="scientific">Candidatus Iainarchaeum sp</name>
    <dbReference type="NCBI Taxonomy" id="3101447"/>
    <lineage>
        <taxon>Archaea</taxon>
        <taxon>Candidatus Iainarchaeota</taxon>
        <taxon>Candidatus Iainarchaeia</taxon>
        <taxon>Candidatus Iainarchaeales</taxon>
        <taxon>Candidatus Iainarchaeaceae</taxon>
        <taxon>Candidatus Iainarchaeum</taxon>
    </lineage>
</organism>
<dbReference type="EMBL" id="JAGVWB010000031">
    <property type="protein sequence ID" value="MBS3058650.1"/>
    <property type="molecule type" value="Genomic_DNA"/>
</dbReference>
<evidence type="ECO:0000313" key="4">
    <source>
        <dbReference type="EMBL" id="HIH21296.1"/>
    </source>
</evidence>
<accession>A0A7J4KSV0</accession>
<name>A0A7J4KSV0_9ARCH</name>
<dbReference type="Proteomes" id="UP000527315">
    <property type="component" value="Unassembled WGS sequence"/>
</dbReference>
<evidence type="ECO:0000313" key="6">
    <source>
        <dbReference type="EMBL" id="MBS3058650.1"/>
    </source>
</evidence>
<dbReference type="InterPro" id="IPR010624">
    <property type="entry name" value="KaiC_dom"/>
</dbReference>
<keyword evidence="1" id="KW-0547">Nucleotide-binding</keyword>
<dbReference type="EMBL" id="DUFJ01000061">
    <property type="protein sequence ID" value="HIH33111.1"/>
    <property type="molecule type" value="Genomic_DNA"/>
</dbReference>